<feature type="chain" id="PRO_5006709271" description="Beta-galactosidase" evidence="3">
    <location>
        <begin position="34"/>
        <end position="477"/>
    </location>
</feature>
<gene>
    <name evidence="6" type="ORF">ERS008555_00510</name>
</gene>
<evidence type="ECO:0000313" key="6">
    <source>
        <dbReference type="EMBL" id="CQI88177.1"/>
    </source>
</evidence>
<dbReference type="GO" id="GO:0004565">
    <property type="term" value="F:beta-galactosidase activity"/>
    <property type="evidence" value="ECO:0007669"/>
    <property type="project" value="InterPro"/>
</dbReference>
<dbReference type="SUPFAM" id="SSF51445">
    <property type="entry name" value="(Trans)glycosidases"/>
    <property type="match status" value="1"/>
</dbReference>
<protein>
    <recommendedName>
        <fullName evidence="8">Beta-galactosidase</fullName>
    </recommendedName>
</protein>
<dbReference type="Gene3D" id="3.20.20.80">
    <property type="entry name" value="Glycosidases"/>
    <property type="match status" value="1"/>
</dbReference>
<dbReference type="Pfam" id="PF16116">
    <property type="entry name" value="DUF4832"/>
    <property type="match status" value="1"/>
</dbReference>
<dbReference type="AlphaFoldDB" id="A0A0U1HNS1"/>
<dbReference type="InterPro" id="IPR013529">
    <property type="entry name" value="Glyco_hydro_42_N"/>
</dbReference>
<evidence type="ECO:0000256" key="3">
    <source>
        <dbReference type="SAM" id="SignalP"/>
    </source>
</evidence>
<proteinExistence type="predicted"/>
<dbReference type="InterPro" id="IPR032267">
    <property type="entry name" value="DUF4832"/>
</dbReference>
<evidence type="ECO:0000256" key="1">
    <source>
        <dbReference type="ARBA" id="ARBA00022801"/>
    </source>
</evidence>
<dbReference type="GO" id="GO:0005975">
    <property type="term" value="P:carbohydrate metabolic process"/>
    <property type="evidence" value="ECO:0007669"/>
    <property type="project" value="InterPro"/>
</dbReference>
<keyword evidence="2" id="KW-0326">Glycosidase</keyword>
<evidence type="ECO:0000259" key="4">
    <source>
        <dbReference type="Pfam" id="PF02449"/>
    </source>
</evidence>
<feature type="signal peptide" evidence="3">
    <location>
        <begin position="1"/>
        <end position="33"/>
    </location>
</feature>
<name>A0A0U1HNS1_YERRO</name>
<reference evidence="6 7" key="1">
    <citation type="submission" date="2015-03" db="EMBL/GenBank/DDBJ databases">
        <authorList>
            <person name="Murphy D."/>
        </authorList>
    </citation>
    <scope>NUCLEOTIDE SEQUENCE [LARGE SCALE GENOMIC DNA]</scope>
    <source>
        <strain evidence="6 7">68/02</strain>
    </source>
</reference>
<dbReference type="GO" id="GO:0009341">
    <property type="term" value="C:beta-galactosidase complex"/>
    <property type="evidence" value="ECO:0007669"/>
    <property type="project" value="InterPro"/>
</dbReference>
<sequence>MRLNYQQFKHLTLRVLMVSFTFSLLTYVAASGAAQLTTVNPTAIRGPLTNPGNGVANFHDGYGMRLSKAQYPDTGIEYQRFYWNELEPQEGKYNFALVDEALAVAAQHQPAMNIGLRFMALDGPESGSKIPDWLINKGIKGNWTPDGKTFVPDLDDPIFLDYAQRLLKAFGQRYDGNPELAFLDIGMVGSWGEWHNSNFPTLKPLQERYPPELLNRYVDMHFTAFPNTPKIMLISGGDSLVYAAKKGAGWRADCWGDWRNFSPTWSHMRDDYPPRLDAAKSAWTGFSQGWQKAPVSLEICGYMADWLNVQHYTREEVQATFDWALAQHASTINLKSREVPQEYRDIVDNALAKMGYRFRVLSLSHDATRHAGQALTIKSDWSNDGVAPIYLHYKLAWRLQDAMGNTKAQGIAGDDIRQWLPGKFHTEFQLVMPNKLAAGRYYLDVALLDENGKARIQLANEGKQADGWYRLSAVTIN</sequence>
<keyword evidence="3" id="KW-0732">Signal</keyword>
<dbReference type="InterPro" id="IPR017853">
    <property type="entry name" value="GH"/>
</dbReference>
<evidence type="ECO:0000256" key="2">
    <source>
        <dbReference type="ARBA" id="ARBA00023295"/>
    </source>
</evidence>
<feature type="domain" description="DUF4832" evidence="5">
    <location>
        <begin position="324"/>
        <end position="460"/>
    </location>
</feature>
<dbReference type="OrthoDB" id="9800974at2"/>
<dbReference type="Pfam" id="PF02449">
    <property type="entry name" value="Glyco_hydro_42"/>
    <property type="match status" value="1"/>
</dbReference>
<dbReference type="EMBL" id="CTKE01000002">
    <property type="protein sequence ID" value="CQI88177.1"/>
    <property type="molecule type" value="Genomic_DNA"/>
</dbReference>
<accession>A0A0U1HNS1</accession>
<evidence type="ECO:0008006" key="8">
    <source>
        <dbReference type="Google" id="ProtNLM"/>
    </source>
</evidence>
<keyword evidence="1" id="KW-0378">Hydrolase</keyword>
<dbReference type="STRING" id="29485.CH64_2107"/>
<evidence type="ECO:0000313" key="7">
    <source>
        <dbReference type="Proteomes" id="UP000042054"/>
    </source>
</evidence>
<feature type="domain" description="Glycoside hydrolase family 42 N-terminal" evidence="4">
    <location>
        <begin position="80"/>
        <end position="185"/>
    </location>
</feature>
<evidence type="ECO:0000259" key="5">
    <source>
        <dbReference type="Pfam" id="PF16116"/>
    </source>
</evidence>
<organism evidence="6 7">
    <name type="scientific">Yersinia rohdei</name>
    <dbReference type="NCBI Taxonomy" id="29485"/>
    <lineage>
        <taxon>Bacteria</taxon>
        <taxon>Pseudomonadati</taxon>
        <taxon>Pseudomonadota</taxon>
        <taxon>Gammaproteobacteria</taxon>
        <taxon>Enterobacterales</taxon>
        <taxon>Yersiniaceae</taxon>
        <taxon>Yersinia</taxon>
    </lineage>
</organism>
<dbReference type="Proteomes" id="UP000042054">
    <property type="component" value="Unassembled WGS sequence"/>
</dbReference>